<keyword evidence="1" id="KW-0732">Signal</keyword>
<name>A0A9W4IM41_9EURO</name>
<gene>
    <name evidence="2" type="ORF">PSALAMII_LOCUS1940</name>
</gene>
<evidence type="ECO:0000256" key="1">
    <source>
        <dbReference type="SAM" id="SignalP"/>
    </source>
</evidence>
<sequence>MKLVQSIILALPFLQPTTALVGISWSVSDAPSTGLTELSFPMNVNSAPHETGFYFAQQFNFINQKDVGYTGIQPREDSNSKPVLHAAFSSFISGTKSSDENCSDGADGGAGVSCAVDIEGSYAHTYQLHINNTAGTTWVGTLIDSVSGSETRIGSYELPAGSGGIQGSQMGFVEYYPWNAEESHQCADLPKTAVTFGYPVAEGYDGKLEKAYEYGDCVGKAGFETHYTADGVETSVGF</sequence>
<dbReference type="EMBL" id="CAJVPA010000077">
    <property type="protein sequence ID" value="CAG8302565.1"/>
    <property type="molecule type" value="Genomic_DNA"/>
</dbReference>
<proteinExistence type="predicted"/>
<reference evidence="2" key="1">
    <citation type="submission" date="2021-07" db="EMBL/GenBank/DDBJ databases">
        <authorList>
            <person name="Branca A.L. A."/>
        </authorList>
    </citation>
    <scope>NUCLEOTIDE SEQUENCE</scope>
</reference>
<dbReference type="AlphaFoldDB" id="A0A9W4IM41"/>
<evidence type="ECO:0000313" key="2">
    <source>
        <dbReference type="EMBL" id="CAG8302565.1"/>
    </source>
</evidence>
<feature type="chain" id="PRO_5040798598" evidence="1">
    <location>
        <begin position="20"/>
        <end position="238"/>
    </location>
</feature>
<dbReference type="Proteomes" id="UP001152646">
    <property type="component" value="Unassembled WGS sequence"/>
</dbReference>
<dbReference type="OrthoDB" id="5576763at2759"/>
<protein>
    <submittedName>
        <fullName evidence="2">Uncharacterized protein</fullName>
    </submittedName>
</protein>
<evidence type="ECO:0000313" key="3">
    <source>
        <dbReference type="Proteomes" id="UP001152646"/>
    </source>
</evidence>
<organism evidence="2 3">
    <name type="scientific">Penicillium salamii</name>
    <dbReference type="NCBI Taxonomy" id="1612424"/>
    <lineage>
        <taxon>Eukaryota</taxon>
        <taxon>Fungi</taxon>
        <taxon>Dikarya</taxon>
        <taxon>Ascomycota</taxon>
        <taxon>Pezizomycotina</taxon>
        <taxon>Eurotiomycetes</taxon>
        <taxon>Eurotiomycetidae</taxon>
        <taxon>Eurotiales</taxon>
        <taxon>Aspergillaceae</taxon>
        <taxon>Penicillium</taxon>
    </lineage>
</organism>
<comment type="caution">
    <text evidence="2">The sequence shown here is derived from an EMBL/GenBank/DDBJ whole genome shotgun (WGS) entry which is preliminary data.</text>
</comment>
<accession>A0A9W4IM41</accession>
<feature type="signal peptide" evidence="1">
    <location>
        <begin position="1"/>
        <end position="19"/>
    </location>
</feature>